<dbReference type="InterPro" id="IPR043128">
    <property type="entry name" value="Rev_trsase/Diguanyl_cyclase"/>
</dbReference>
<dbReference type="OrthoDB" id="9790732at2"/>
<reference evidence="4 5" key="1">
    <citation type="submission" date="2019-09" db="EMBL/GenBank/DDBJ databases">
        <title>Complete genome sequencing of four Arcobacter species reveals a diverse suite of mobile elements.</title>
        <authorList>
            <person name="Miller W.G."/>
            <person name="Yee E."/>
            <person name="Bono J.L."/>
        </authorList>
    </citation>
    <scope>NUCLEOTIDE SEQUENCE [LARGE SCALE GENOMIC DNA]</scope>
    <source>
        <strain evidence="4 5">LMG 26638</strain>
    </source>
</reference>
<dbReference type="SUPFAM" id="SSF55073">
    <property type="entry name" value="Nucleotide cyclase"/>
    <property type="match status" value="1"/>
</dbReference>
<dbReference type="GO" id="GO:0071111">
    <property type="term" value="F:cyclic-guanylate-specific phosphodiesterase activity"/>
    <property type="evidence" value="ECO:0007669"/>
    <property type="project" value="InterPro"/>
</dbReference>
<reference evidence="5" key="2">
    <citation type="submission" date="2019-09" db="EMBL/GenBank/DDBJ databases">
        <title>Complete genome sequencing of four Arcobacter species reveals a diverse suite of mobile elements.</title>
        <authorList>
            <person name="On S.L.W."/>
            <person name="Miller W.G."/>
            <person name="Biggs P."/>
            <person name="Cornelius A."/>
            <person name="Vandamme P."/>
        </authorList>
    </citation>
    <scope>NUCLEOTIDE SEQUENCE [LARGE SCALE GENOMIC DNA]</scope>
    <source>
        <strain evidence="5">LMG 26638</strain>
    </source>
</reference>
<keyword evidence="1" id="KW-0812">Transmembrane</keyword>
<dbReference type="Pfam" id="PF00990">
    <property type="entry name" value="GGDEF"/>
    <property type="match status" value="1"/>
</dbReference>
<feature type="domain" description="GGDEF" evidence="3">
    <location>
        <begin position="301"/>
        <end position="432"/>
    </location>
</feature>
<dbReference type="InterPro" id="IPR001633">
    <property type="entry name" value="EAL_dom"/>
</dbReference>
<organism evidence="4 5">
    <name type="scientific">Malaciobacter pacificus</name>
    <dbReference type="NCBI Taxonomy" id="1080223"/>
    <lineage>
        <taxon>Bacteria</taxon>
        <taxon>Pseudomonadati</taxon>
        <taxon>Campylobacterota</taxon>
        <taxon>Epsilonproteobacteria</taxon>
        <taxon>Campylobacterales</taxon>
        <taxon>Arcobacteraceae</taxon>
        <taxon>Malaciobacter</taxon>
    </lineage>
</organism>
<dbReference type="PANTHER" id="PTHR33121:SF79">
    <property type="entry name" value="CYCLIC DI-GMP PHOSPHODIESTERASE PDED-RELATED"/>
    <property type="match status" value="1"/>
</dbReference>
<dbReference type="KEGG" id="apai:APAC_2424"/>
<dbReference type="PROSITE" id="PS50887">
    <property type="entry name" value="GGDEF"/>
    <property type="match status" value="1"/>
</dbReference>
<dbReference type="PANTHER" id="PTHR33121">
    <property type="entry name" value="CYCLIC DI-GMP PHOSPHODIESTERASE PDEF"/>
    <property type="match status" value="1"/>
</dbReference>
<keyword evidence="1" id="KW-1133">Transmembrane helix</keyword>
<sequence length="685" mass="79281">MNNKIFIKIAWMFILGLLAYLLFVVFYLSPKVNSYLSETEVQNARSQYNKLVTIINNKSRTLKEDYLEKFTDNMRILLSSVTLGKSGFIYVFNSQGQVIIDPSGEFESQDLSKLILPSTNNKLLIDEIKNAHASRQAFEYNWNKVYDPYNYSYKKISWVEYNKKLDWYIVSSIYKEDFKSFVDGTNGLILNISMLLFGILSVIALFIGIKVIVPLNRMFQNVQKVNPTSINNIDSSIKSKDEIGFLASQFNSLLDQVEANKHNIDEQVESKTKEIENKLYYDQLTNLKNRTALKDEIKENDFVSIALIDIDAFDDINELYGFSTGNLVLIETAKMLSEFANKHSVAVHRIYGNVFALVDKKMMGFSRYNEFIEDLSKLFKNNPVLLKDLDLEISINITLGISIAQDEPLKTAGIALKKAKKNNMPYFVYNNEIDTKEIIKKSMYWREKIKLALQNDKVLPFYQPILNRQKEIVKYETLMRIEDIDENGQTVYLSPYFFFDVAIKTKQYLSLSNVVISKAFADLQKTEKMITLNLSFKDIMDSDFNESLNKHLDKVDSDAKERIVFEILESDYITDYRILEEFIKTYRSQGIKIAIDDFGTGYSNFAHILKIRPDYIKIDGSLIKNINEDKNSYEMVKSIIDFTKALNIRVVAEFIHNEEVFNTVMELGVDEFQGFYLGEPSPNLE</sequence>
<evidence type="ECO:0000259" key="2">
    <source>
        <dbReference type="PROSITE" id="PS50883"/>
    </source>
</evidence>
<protein>
    <submittedName>
        <fullName evidence="4">Cache sensor-containing diguanylate cyclase/phosphodiesterase</fullName>
    </submittedName>
</protein>
<evidence type="ECO:0000313" key="5">
    <source>
        <dbReference type="Proteomes" id="UP000322726"/>
    </source>
</evidence>
<dbReference type="PROSITE" id="PS50883">
    <property type="entry name" value="EAL"/>
    <property type="match status" value="1"/>
</dbReference>
<dbReference type="SMART" id="SM00052">
    <property type="entry name" value="EAL"/>
    <property type="match status" value="1"/>
</dbReference>
<accession>A0A5C2HB76</accession>
<dbReference type="InterPro" id="IPR035919">
    <property type="entry name" value="EAL_sf"/>
</dbReference>
<gene>
    <name evidence="4" type="ORF">APAC_2424</name>
</gene>
<feature type="transmembrane region" description="Helical" evidence="1">
    <location>
        <begin position="6"/>
        <end position="28"/>
    </location>
</feature>
<dbReference type="InterPro" id="IPR004010">
    <property type="entry name" value="Double_Cache_2"/>
</dbReference>
<evidence type="ECO:0000313" key="4">
    <source>
        <dbReference type="EMBL" id="QEP35478.1"/>
    </source>
</evidence>
<dbReference type="Proteomes" id="UP000322726">
    <property type="component" value="Chromosome"/>
</dbReference>
<dbReference type="CDD" id="cd01948">
    <property type="entry name" value="EAL"/>
    <property type="match status" value="1"/>
</dbReference>
<feature type="transmembrane region" description="Helical" evidence="1">
    <location>
        <begin position="188"/>
        <end position="213"/>
    </location>
</feature>
<dbReference type="Gene3D" id="3.30.450.20">
    <property type="entry name" value="PAS domain"/>
    <property type="match status" value="1"/>
</dbReference>
<dbReference type="RefSeq" id="WP_130234367.1">
    <property type="nucleotide sequence ID" value="NZ_BMEF01000023.1"/>
</dbReference>
<feature type="domain" description="EAL" evidence="2">
    <location>
        <begin position="442"/>
        <end position="685"/>
    </location>
</feature>
<dbReference type="NCBIfam" id="TIGR00254">
    <property type="entry name" value="GGDEF"/>
    <property type="match status" value="1"/>
</dbReference>
<reference evidence="4 5" key="3">
    <citation type="submission" date="2019-09" db="EMBL/GenBank/DDBJ databases">
        <title>Taxonomic note: a critical rebuttal of the proposed division of the genus Arcobacter into six genera, emended descriptions of Arcobacter anaerophilus and the genus Arcobacter, and an assessment of genus-level boundaries for Epsilonproteobacteria using in silico genomic comparator tools.</title>
        <authorList>
            <person name="On S.L.W."/>
            <person name="Miller W.G."/>
            <person name="Biggs P."/>
            <person name="Cornelius A."/>
            <person name="Vandamme P."/>
        </authorList>
    </citation>
    <scope>NUCLEOTIDE SEQUENCE [LARGE SCALE GENOMIC DNA]</scope>
    <source>
        <strain evidence="4 5">LMG 26638</strain>
    </source>
</reference>
<dbReference type="SUPFAM" id="SSF141868">
    <property type="entry name" value="EAL domain-like"/>
    <property type="match status" value="1"/>
</dbReference>
<dbReference type="Pfam" id="PF08269">
    <property type="entry name" value="dCache_2"/>
    <property type="match status" value="1"/>
</dbReference>
<name>A0A5C2HB76_9BACT</name>
<dbReference type="Gene3D" id="6.10.340.10">
    <property type="match status" value="1"/>
</dbReference>
<proteinExistence type="predicted"/>
<dbReference type="AlphaFoldDB" id="A0A5C2HB76"/>
<dbReference type="InterPro" id="IPR000160">
    <property type="entry name" value="GGDEF_dom"/>
</dbReference>
<evidence type="ECO:0000259" key="3">
    <source>
        <dbReference type="PROSITE" id="PS50887"/>
    </source>
</evidence>
<evidence type="ECO:0000256" key="1">
    <source>
        <dbReference type="SAM" id="Phobius"/>
    </source>
</evidence>
<dbReference type="SMART" id="SM00267">
    <property type="entry name" value="GGDEF"/>
    <property type="match status" value="1"/>
</dbReference>
<dbReference type="Gene3D" id="3.30.70.270">
    <property type="match status" value="1"/>
</dbReference>
<dbReference type="InterPro" id="IPR050706">
    <property type="entry name" value="Cyclic-di-GMP_PDE-like"/>
</dbReference>
<keyword evidence="5" id="KW-1185">Reference proteome</keyword>
<dbReference type="CDD" id="cd01949">
    <property type="entry name" value="GGDEF"/>
    <property type="match status" value="1"/>
</dbReference>
<dbReference type="Gene3D" id="3.20.20.450">
    <property type="entry name" value="EAL domain"/>
    <property type="match status" value="1"/>
</dbReference>
<dbReference type="EMBL" id="CP035928">
    <property type="protein sequence ID" value="QEP35478.1"/>
    <property type="molecule type" value="Genomic_DNA"/>
</dbReference>
<dbReference type="InterPro" id="IPR029787">
    <property type="entry name" value="Nucleotide_cyclase"/>
</dbReference>
<dbReference type="Pfam" id="PF00563">
    <property type="entry name" value="EAL"/>
    <property type="match status" value="1"/>
</dbReference>
<keyword evidence="1" id="KW-0472">Membrane</keyword>